<dbReference type="EMBL" id="MUZQ01000137">
    <property type="protein sequence ID" value="OWK57034.1"/>
    <property type="molecule type" value="Genomic_DNA"/>
</dbReference>
<gene>
    <name evidence="1" type="ORF">RLOC_00014214</name>
</gene>
<dbReference type="Proteomes" id="UP000197619">
    <property type="component" value="Unassembled WGS sequence"/>
</dbReference>
<protein>
    <submittedName>
        <fullName evidence="1">Uncharacterized protein</fullName>
    </submittedName>
</protein>
<sequence>MAKGQFLDQGFQPTFRGHCSWGAGQAGGSPLFRAPDVCCALGRACVPAHVLLHAWGLCHGGHAQLLCARSLHTHHTHPVQAQHMHSLHTHCRLHACPVPALQVHSCTCSEHTQLLALCTLFPHTPCTFCVCFVQALHTPSLLTLFAHSPHAACTSCVHVRSPRSMHTLQGLCTRLEHTHRAGTLTKAVQAQ</sequence>
<keyword evidence="2" id="KW-1185">Reference proteome</keyword>
<name>A0A218UTE5_9PASE</name>
<reference evidence="1 2" key="1">
    <citation type="submission" date="2017-05" db="EMBL/GenBank/DDBJ databases">
        <title>Genome of assembly of the Bengalese finch, Lonchura striata domestica.</title>
        <authorList>
            <person name="Colquitt B.M."/>
            <person name="Brainard M.S."/>
        </authorList>
    </citation>
    <scope>NUCLEOTIDE SEQUENCE [LARGE SCALE GENOMIC DNA]</scope>
    <source>
        <strain evidence="1">White83orange57</strain>
    </source>
</reference>
<dbReference type="AlphaFoldDB" id="A0A218UTE5"/>
<proteinExistence type="predicted"/>
<comment type="caution">
    <text evidence="1">The sequence shown here is derived from an EMBL/GenBank/DDBJ whole genome shotgun (WGS) entry which is preliminary data.</text>
</comment>
<evidence type="ECO:0000313" key="2">
    <source>
        <dbReference type="Proteomes" id="UP000197619"/>
    </source>
</evidence>
<accession>A0A218UTE5</accession>
<organism evidence="1 2">
    <name type="scientific">Lonchura striata</name>
    <name type="common">white-rumped munia</name>
    <dbReference type="NCBI Taxonomy" id="40157"/>
    <lineage>
        <taxon>Eukaryota</taxon>
        <taxon>Metazoa</taxon>
        <taxon>Chordata</taxon>
        <taxon>Craniata</taxon>
        <taxon>Vertebrata</taxon>
        <taxon>Euteleostomi</taxon>
        <taxon>Archelosauria</taxon>
        <taxon>Archosauria</taxon>
        <taxon>Dinosauria</taxon>
        <taxon>Saurischia</taxon>
        <taxon>Theropoda</taxon>
        <taxon>Coelurosauria</taxon>
        <taxon>Aves</taxon>
        <taxon>Neognathae</taxon>
        <taxon>Neoaves</taxon>
        <taxon>Telluraves</taxon>
        <taxon>Australaves</taxon>
        <taxon>Passeriformes</taxon>
        <taxon>Passeroidea</taxon>
        <taxon>Estrildidae</taxon>
        <taxon>Estrildinae</taxon>
        <taxon>Lonchura</taxon>
    </lineage>
</organism>
<evidence type="ECO:0000313" key="1">
    <source>
        <dbReference type="EMBL" id="OWK57034.1"/>
    </source>
</evidence>